<sequence>MDRTVALKLTDSRVPGRRPAAYLATMTSSGSTIRKTDLLDGADAEVHSTTRAWKGLIIGGVDLDTADGITLTGDAEAVHALVGATKL</sequence>
<dbReference type="RefSeq" id="WP_179577493.1">
    <property type="nucleotide sequence ID" value="NZ_JACCFM010000001.1"/>
</dbReference>
<gene>
    <name evidence="1" type="ORF">HNR05_000404</name>
</gene>
<reference evidence="1 2" key="1">
    <citation type="submission" date="2020-07" db="EMBL/GenBank/DDBJ databases">
        <title>Sequencing the genomes of 1000 actinobacteria strains.</title>
        <authorList>
            <person name="Klenk H.-P."/>
        </authorList>
    </citation>
    <scope>NUCLEOTIDE SEQUENCE [LARGE SCALE GENOMIC DNA]</scope>
    <source>
        <strain evidence="1 2">LI1</strain>
    </source>
</reference>
<accession>A0A7Z0EBS8</accession>
<proteinExistence type="predicted"/>
<evidence type="ECO:0000313" key="2">
    <source>
        <dbReference type="Proteomes" id="UP000537260"/>
    </source>
</evidence>
<comment type="caution">
    <text evidence="1">The sequence shown here is derived from an EMBL/GenBank/DDBJ whole genome shotgun (WGS) entry which is preliminary data.</text>
</comment>
<keyword evidence="2" id="KW-1185">Reference proteome</keyword>
<name>A0A7Z0EBS8_9MICO</name>
<organism evidence="1 2">
    <name type="scientific">Glaciibacter psychrotolerans</name>
    <dbReference type="NCBI Taxonomy" id="670054"/>
    <lineage>
        <taxon>Bacteria</taxon>
        <taxon>Bacillati</taxon>
        <taxon>Actinomycetota</taxon>
        <taxon>Actinomycetes</taxon>
        <taxon>Micrococcales</taxon>
        <taxon>Microbacteriaceae</taxon>
        <taxon>Glaciibacter</taxon>
    </lineage>
</organism>
<dbReference type="EMBL" id="JACCFM010000001">
    <property type="protein sequence ID" value="NYJ18613.1"/>
    <property type="molecule type" value="Genomic_DNA"/>
</dbReference>
<dbReference type="Proteomes" id="UP000537260">
    <property type="component" value="Unassembled WGS sequence"/>
</dbReference>
<dbReference type="AlphaFoldDB" id="A0A7Z0EBS8"/>
<protein>
    <submittedName>
        <fullName evidence="1">Uncharacterized protein</fullName>
    </submittedName>
</protein>
<evidence type="ECO:0000313" key="1">
    <source>
        <dbReference type="EMBL" id="NYJ18613.1"/>
    </source>
</evidence>